<dbReference type="Gene3D" id="2.60.40.2420">
    <property type="match status" value="1"/>
</dbReference>
<protein>
    <recommendedName>
        <fullName evidence="3">Curli assembly protein CsgC</fullName>
    </recommendedName>
</protein>
<evidence type="ECO:0000313" key="7">
    <source>
        <dbReference type="EMBL" id="UPL47799.1"/>
    </source>
</evidence>
<evidence type="ECO:0000256" key="4">
    <source>
        <dbReference type="ARBA" id="ARBA00022729"/>
    </source>
</evidence>
<keyword evidence="6" id="KW-0143">Chaperone</keyword>
<dbReference type="RefSeq" id="WP_244696744.1">
    <property type="nucleotide sequence ID" value="NZ_CP095848.1"/>
</dbReference>
<comment type="subcellular location">
    <subcellularLocation>
        <location evidence="1">Periplasm</location>
    </subcellularLocation>
</comment>
<gene>
    <name evidence="7" type="ORF">MWH26_11400</name>
</gene>
<evidence type="ECO:0000313" key="8">
    <source>
        <dbReference type="Proteomes" id="UP000829647"/>
    </source>
</evidence>
<evidence type="ECO:0000256" key="1">
    <source>
        <dbReference type="ARBA" id="ARBA00004418"/>
    </source>
</evidence>
<keyword evidence="4" id="KW-0732">Signal</keyword>
<proteinExistence type="inferred from homology"/>
<keyword evidence="8" id="KW-1185">Reference proteome</keyword>
<sequence length="112" mass="12265">MSMQQTLPAQPEPAPCQARLATHQEGNMLTLIGEGQNNTAHPMRLRYELLTSRQGKAGTSRNAQSGNVTLAPNQKAALSQTSINIAPSDHYQIHLRLFDSQNHVVAHDSLLQ</sequence>
<dbReference type="InterPro" id="IPR014491">
    <property type="entry name" value="Curli_production_prot_CsgC"/>
</dbReference>
<name>A0ABY4J4N2_9BACT</name>
<accession>A0ABY4J4N2</accession>
<dbReference type="EMBL" id="CP095848">
    <property type="protein sequence ID" value="UPL47799.1"/>
    <property type="molecule type" value="Genomic_DNA"/>
</dbReference>
<comment type="similarity">
    <text evidence="2">Belongs to the CsgC/AgfC family.</text>
</comment>
<dbReference type="Proteomes" id="UP000829647">
    <property type="component" value="Chromosome"/>
</dbReference>
<reference evidence="7 8" key="1">
    <citation type="submission" date="2022-04" db="EMBL/GenBank/DDBJ databases">
        <title>Hymenobacter sp. isolated from the air.</title>
        <authorList>
            <person name="Won M."/>
            <person name="Lee C.-M."/>
            <person name="Woen H.-Y."/>
            <person name="Kwon S.-W."/>
        </authorList>
    </citation>
    <scope>NUCLEOTIDE SEQUENCE [LARGE SCALE GENOMIC DNA]</scope>
    <source>
        <strain evidence="8">5516 S-25</strain>
    </source>
</reference>
<dbReference type="Pfam" id="PF10610">
    <property type="entry name" value="Tafi-CsgC"/>
    <property type="match status" value="1"/>
</dbReference>
<dbReference type="InterPro" id="IPR053722">
    <property type="entry name" value="Curli_assembly_CsgC/AgfC"/>
</dbReference>
<evidence type="ECO:0000256" key="2">
    <source>
        <dbReference type="ARBA" id="ARBA00006329"/>
    </source>
</evidence>
<evidence type="ECO:0000256" key="6">
    <source>
        <dbReference type="ARBA" id="ARBA00023186"/>
    </source>
</evidence>
<evidence type="ECO:0000256" key="3">
    <source>
        <dbReference type="ARBA" id="ARBA00017442"/>
    </source>
</evidence>
<dbReference type="InterPro" id="IPR047726">
    <property type="entry name" value="CsgH_dom"/>
</dbReference>
<keyword evidence="5" id="KW-0574">Periplasm</keyword>
<organism evidence="7 8">
    <name type="scientific">Hymenobacter sublimis</name>
    <dbReference type="NCBI Taxonomy" id="2933777"/>
    <lineage>
        <taxon>Bacteria</taxon>
        <taxon>Pseudomonadati</taxon>
        <taxon>Bacteroidota</taxon>
        <taxon>Cytophagia</taxon>
        <taxon>Cytophagales</taxon>
        <taxon>Hymenobacteraceae</taxon>
        <taxon>Hymenobacter</taxon>
    </lineage>
</organism>
<dbReference type="NCBIfam" id="NF041112">
    <property type="entry name" value="chap_CsgH_alph"/>
    <property type="match status" value="1"/>
</dbReference>
<evidence type="ECO:0000256" key="5">
    <source>
        <dbReference type="ARBA" id="ARBA00022764"/>
    </source>
</evidence>